<evidence type="ECO:0000256" key="1">
    <source>
        <dbReference type="SAM" id="Phobius"/>
    </source>
</evidence>
<accession>A0A016TX14</accession>
<dbReference type="OrthoDB" id="10495129at2759"/>
<comment type="caution">
    <text evidence="2">The sequence shown here is derived from an EMBL/GenBank/DDBJ whole genome shotgun (WGS) entry which is preliminary data.</text>
</comment>
<protein>
    <submittedName>
        <fullName evidence="2">Uncharacterized protein</fullName>
    </submittedName>
</protein>
<evidence type="ECO:0000313" key="3">
    <source>
        <dbReference type="Proteomes" id="UP000024635"/>
    </source>
</evidence>
<dbReference type="AlphaFoldDB" id="A0A016TX14"/>
<feature type="transmembrane region" description="Helical" evidence="1">
    <location>
        <begin position="29"/>
        <end position="48"/>
    </location>
</feature>
<keyword evidence="3" id="KW-1185">Reference proteome</keyword>
<keyword evidence="1" id="KW-0812">Transmembrane</keyword>
<reference evidence="3" key="1">
    <citation type="journal article" date="2015" name="Nat. Genet.">
        <title>The genome and transcriptome of the zoonotic hookworm Ancylostoma ceylanicum identify infection-specific gene families.</title>
        <authorList>
            <person name="Schwarz E.M."/>
            <person name="Hu Y."/>
            <person name="Antoshechkin I."/>
            <person name="Miller M.M."/>
            <person name="Sternberg P.W."/>
            <person name="Aroian R.V."/>
        </authorList>
    </citation>
    <scope>NUCLEOTIDE SEQUENCE</scope>
    <source>
        <strain evidence="3">HY135</strain>
    </source>
</reference>
<dbReference type="EMBL" id="JARK01001407">
    <property type="protein sequence ID" value="EYC07326.1"/>
    <property type="molecule type" value="Genomic_DNA"/>
</dbReference>
<proteinExistence type="predicted"/>
<keyword evidence="1" id="KW-1133">Transmembrane helix</keyword>
<feature type="transmembrane region" description="Helical" evidence="1">
    <location>
        <begin position="55"/>
        <end position="76"/>
    </location>
</feature>
<keyword evidence="1" id="KW-0472">Membrane</keyword>
<name>A0A016TX14_9BILA</name>
<organism evidence="2 3">
    <name type="scientific">Ancylostoma ceylanicum</name>
    <dbReference type="NCBI Taxonomy" id="53326"/>
    <lineage>
        <taxon>Eukaryota</taxon>
        <taxon>Metazoa</taxon>
        <taxon>Ecdysozoa</taxon>
        <taxon>Nematoda</taxon>
        <taxon>Chromadorea</taxon>
        <taxon>Rhabditida</taxon>
        <taxon>Rhabditina</taxon>
        <taxon>Rhabditomorpha</taxon>
        <taxon>Strongyloidea</taxon>
        <taxon>Ancylostomatidae</taxon>
        <taxon>Ancylostomatinae</taxon>
        <taxon>Ancylostoma</taxon>
    </lineage>
</organism>
<gene>
    <name evidence="2" type="primary">Acey_s0071.g595</name>
    <name evidence="2" type="ORF">Y032_0071g595</name>
</gene>
<evidence type="ECO:0000313" key="2">
    <source>
        <dbReference type="EMBL" id="EYC07326.1"/>
    </source>
</evidence>
<dbReference type="Proteomes" id="UP000024635">
    <property type="component" value="Unassembled WGS sequence"/>
</dbReference>
<sequence>MFLLCMIIIIILAPEFFLGRIKIAFNTETILLIILLIVAICGAIGSLFRMPTPMLILASAAVRTFFFDVHLCWGLIQGTLPA</sequence>